<name>A0ABR2HCG6_9EUKA</name>
<dbReference type="InterPro" id="IPR011009">
    <property type="entry name" value="Kinase-like_dom_sf"/>
</dbReference>
<dbReference type="PROSITE" id="PS50011">
    <property type="entry name" value="PROTEIN_KINASE_DOM"/>
    <property type="match status" value="1"/>
</dbReference>
<dbReference type="Pfam" id="PF00069">
    <property type="entry name" value="Pkinase"/>
    <property type="match status" value="1"/>
</dbReference>
<dbReference type="Gene3D" id="1.10.510.10">
    <property type="entry name" value="Transferase(Phosphotransferase) domain 1"/>
    <property type="match status" value="1"/>
</dbReference>
<evidence type="ECO:0000313" key="4">
    <source>
        <dbReference type="Proteomes" id="UP001470230"/>
    </source>
</evidence>
<evidence type="ECO:0000256" key="1">
    <source>
        <dbReference type="ARBA" id="ARBA00012513"/>
    </source>
</evidence>
<gene>
    <name evidence="3" type="ORF">M9Y10_024241</name>
</gene>
<dbReference type="EC" id="2.7.11.1" evidence="1"/>
<comment type="caution">
    <text evidence="3">The sequence shown here is derived from an EMBL/GenBank/DDBJ whole genome shotgun (WGS) entry which is preliminary data.</text>
</comment>
<dbReference type="PROSITE" id="PS00108">
    <property type="entry name" value="PROTEIN_KINASE_ST"/>
    <property type="match status" value="1"/>
</dbReference>
<dbReference type="InterPro" id="IPR050235">
    <property type="entry name" value="CK1_Ser-Thr_kinase"/>
</dbReference>
<accession>A0ABR2HCG6</accession>
<dbReference type="InterPro" id="IPR000719">
    <property type="entry name" value="Prot_kinase_dom"/>
</dbReference>
<feature type="domain" description="Protein kinase" evidence="2">
    <location>
        <begin position="19"/>
        <end position="281"/>
    </location>
</feature>
<dbReference type="InterPro" id="IPR008271">
    <property type="entry name" value="Ser/Thr_kinase_AS"/>
</dbReference>
<evidence type="ECO:0000313" key="3">
    <source>
        <dbReference type="EMBL" id="KAK8844383.1"/>
    </source>
</evidence>
<proteinExistence type="predicted"/>
<dbReference type="EMBL" id="JAPFFF010000032">
    <property type="protein sequence ID" value="KAK8844383.1"/>
    <property type="molecule type" value="Genomic_DNA"/>
</dbReference>
<dbReference type="SUPFAM" id="SSF56112">
    <property type="entry name" value="Protein kinase-like (PK-like)"/>
    <property type="match status" value="1"/>
</dbReference>
<dbReference type="Proteomes" id="UP001470230">
    <property type="component" value="Unassembled WGS sequence"/>
</dbReference>
<protein>
    <recommendedName>
        <fullName evidence="1">non-specific serine/threonine protein kinase</fullName>
        <ecNumber evidence="1">2.7.11.1</ecNumber>
    </recommendedName>
</protein>
<dbReference type="SMART" id="SM00220">
    <property type="entry name" value="S_TKc"/>
    <property type="match status" value="1"/>
</dbReference>
<sequence>MTVQPERLVIPSGNIIDGYEIIDLVGIGGFCAIYKVKNLQSNQIYAMKMEALNSNGCTLPTEISIIKDLHGEFFPKYIQSGTNNEFQINYLVMNYLGISIGGIQTYHHYKLDMDIVYHVSIIMLGIIEAFHSCGYVHRDIKPNNFLIQHVPDYPIVLIDFGLSKKHIDPDTNKPFPAETESQLVGTRKYSSNNVLMLNSWGRRDDLLSWFYSFLDLATNGLPWADSNNNDEIIEIKNSFKISDLKYKFPDEFQQIYDYLKKLNYNDEPDYKYIKESFHKGMENDLFFVGQFDWPKFIEEHSHMTKFQNAVGICTLNVINKRNEERNDRIIAQKEEDEKNKKKCIIY</sequence>
<organism evidence="3 4">
    <name type="scientific">Tritrichomonas musculus</name>
    <dbReference type="NCBI Taxonomy" id="1915356"/>
    <lineage>
        <taxon>Eukaryota</taxon>
        <taxon>Metamonada</taxon>
        <taxon>Parabasalia</taxon>
        <taxon>Tritrichomonadida</taxon>
        <taxon>Tritrichomonadidae</taxon>
        <taxon>Tritrichomonas</taxon>
    </lineage>
</organism>
<reference evidence="3 4" key="1">
    <citation type="submission" date="2024-04" db="EMBL/GenBank/DDBJ databases">
        <title>Tritrichomonas musculus Genome.</title>
        <authorList>
            <person name="Alves-Ferreira E."/>
            <person name="Grigg M."/>
            <person name="Lorenzi H."/>
            <person name="Galac M."/>
        </authorList>
    </citation>
    <scope>NUCLEOTIDE SEQUENCE [LARGE SCALE GENOMIC DNA]</scope>
    <source>
        <strain evidence="3 4">EAF2021</strain>
    </source>
</reference>
<evidence type="ECO:0000259" key="2">
    <source>
        <dbReference type="PROSITE" id="PS50011"/>
    </source>
</evidence>
<dbReference type="PANTHER" id="PTHR11909">
    <property type="entry name" value="CASEIN KINASE-RELATED"/>
    <property type="match status" value="1"/>
</dbReference>
<keyword evidence="4" id="KW-1185">Reference proteome</keyword>